<feature type="compositionally biased region" description="Basic and acidic residues" evidence="2">
    <location>
        <begin position="545"/>
        <end position="555"/>
    </location>
</feature>
<reference evidence="4" key="1">
    <citation type="journal article" date="2005" name="Nature">
        <title>The map-based sequence of the rice genome.</title>
        <authorList>
            <consortium name="International rice genome sequencing project (IRGSP)"/>
            <person name="Matsumoto T."/>
            <person name="Wu J."/>
            <person name="Kanamori H."/>
            <person name="Katayose Y."/>
            <person name="Fujisawa M."/>
            <person name="Namiki N."/>
            <person name="Mizuno H."/>
            <person name="Yamamoto K."/>
            <person name="Antonio B.A."/>
            <person name="Baba T."/>
            <person name="Sakata K."/>
            <person name="Nagamura Y."/>
            <person name="Aoki H."/>
            <person name="Arikawa K."/>
            <person name="Arita K."/>
            <person name="Bito T."/>
            <person name="Chiden Y."/>
            <person name="Fujitsuka N."/>
            <person name="Fukunaka R."/>
            <person name="Hamada M."/>
            <person name="Harada C."/>
            <person name="Hayashi A."/>
            <person name="Hijishita S."/>
            <person name="Honda M."/>
            <person name="Hosokawa S."/>
            <person name="Ichikawa Y."/>
            <person name="Idonuma A."/>
            <person name="Iijima M."/>
            <person name="Ikeda M."/>
            <person name="Ikeno M."/>
            <person name="Ito K."/>
            <person name="Ito S."/>
            <person name="Ito T."/>
            <person name="Ito Y."/>
            <person name="Ito Y."/>
            <person name="Iwabuchi A."/>
            <person name="Kamiya K."/>
            <person name="Karasawa W."/>
            <person name="Kurita K."/>
            <person name="Katagiri S."/>
            <person name="Kikuta A."/>
            <person name="Kobayashi H."/>
            <person name="Kobayashi N."/>
            <person name="Machita K."/>
            <person name="Maehara T."/>
            <person name="Masukawa M."/>
            <person name="Mizubayashi T."/>
            <person name="Mukai Y."/>
            <person name="Nagasaki H."/>
            <person name="Nagata Y."/>
            <person name="Naito S."/>
            <person name="Nakashima M."/>
            <person name="Nakama Y."/>
            <person name="Nakamichi Y."/>
            <person name="Nakamura M."/>
            <person name="Meguro A."/>
            <person name="Negishi M."/>
            <person name="Ohta I."/>
            <person name="Ohta T."/>
            <person name="Okamoto M."/>
            <person name="Ono N."/>
            <person name="Saji S."/>
            <person name="Sakaguchi M."/>
            <person name="Sakai K."/>
            <person name="Shibata M."/>
            <person name="Shimokawa T."/>
            <person name="Song J."/>
            <person name="Takazaki Y."/>
            <person name="Terasawa K."/>
            <person name="Tsugane M."/>
            <person name="Tsuji K."/>
            <person name="Ueda S."/>
            <person name="Waki K."/>
            <person name="Yamagata H."/>
            <person name="Yamamoto M."/>
            <person name="Yamamoto S."/>
            <person name="Yamane H."/>
            <person name="Yoshiki S."/>
            <person name="Yoshihara R."/>
            <person name="Yukawa K."/>
            <person name="Zhong H."/>
            <person name="Yano M."/>
            <person name="Yuan Q."/>
            <person name="Ouyang S."/>
            <person name="Liu J."/>
            <person name="Jones K.M."/>
            <person name="Gansberger K."/>
            <person name="Moffat K."/>
            <person name="Hill J."/>
            <person name="Bera J."/>
            <person name="Fadrosh D."/>
            <person name="Jin S."/>
            <person name="Johri S."/>
            <person name="Kim M."/>
            <person name="Overton L."/>
            <person name="Reardon M."/>
            <person name="Tsitrin T."/>
            <person name="Vuong H."/>
            <person name="Weaver B."/>
            <person name="Ciecko A."/>
            <person name="Tallon L."/>
            <person name="Jackson J."/>
            <person name="Pai G."/>
            <person name="Aken S.V."/>
            <person name="Utterback T."/>
            <person name="Reidmuller S."/>
            <person name="Feldblyum T."/>
            <person name="Hsiao J."/>
            <person name="Zismann V."/>
            <person name="Iobst S."/>
            <person name="de Vazeille A.R."/>
            <person name="Buell C.R."/>
            <person name="Ying K."/>
            <person name="Li Y."/>
            <person name="Lu T."/>
            <person name="Huang Y."/>
            <person name="Zhao Q."/>
            <person name="Feng Q."/>
            <person name="Zhang L."/>
            <person name="Zhu J."/>
            <person name="Weng Q."/>
            <person name="Mu J."/>
            <person name="Lu Y."/>
            <person name="Fan D."/>
            <person name="Liu Y."/>
            <person name="Guan J."/>
            <person name="Zhang Y."/>
            <person name="Yu S."/>
            <person name="Liu X."/>
            <person name="Zhang Y."/>
            <person name="Hong G."/>
            <person name="Han B."/>
            <person name="Choisne N."/>
            <person name="Demange N."/>
            <person name="Orjeda G."/>
            <person name="Samain S."/>
            <person name="Cattolico L."/>
            <person name="Pelletier E."/>
            <person name="Couloux A."/>
            <person name="Segurens B."/>
            <person name="Wincker P."/>
            <person name="D'Hont A."/>
            <person name="Scarpelli C."/>
            <person name="Weissenbach J."/>
            <person name="Salanoubat M."/>
            <person name="Quetier F."/>
            <person name="Yu Y."/>
            <person name="Kim H.R."/>
            <person name="Rambo T."/>
            <person name="Currie J."/>
            <person name="Collura K."/>
            <person name="Luo M."/>
            <person name="Yang T."/>
            <person name="Ammiraju J.S.S."/>
            <person name="Engler F."/>
            <person name="Soderlund C."/>
            <person name="Wing R.A."/>
            <person name="Palmer L.E."/>
            <person name="de la Bastide M."/>
            <person name="Spiegel L."/>
            <person name="Nascimento L."/>
            <person name="Zutavern T."/>
            <person name="O'Shaughnessy A."/>
            <person name="Dike S."/>
            <person name="Dedhia N."/>
            <person name="Preston R."/>
            <person name="Balija V."/>
            <person name="McCombie W.R."/>
            <person name="Chow T."/>
            <person name="Chen H."/>
            <person name="Chung M."/>
            <person name="Chen C."/>
            <person name="Shaw J."/>
            <person name="Wu H."/>
            <person name="Hsiao K."/>
            <person name="Chao Y."/>
            <person name="Chu M."/>
            <person name="Cheng C."/>
            <person name="Hour A."/>
            <person name="Lee P."/>
            <person name="Lin S."/>
            <person name="Lin Y."/>
            <person name="Liou J."/>
            <person name="Liu S."/>
            <person name="Hsing Y."/>
            <person name="Raghuvanshi S."/>
            <person name="Mohanty A."/>
            <person name="Bharti A.K."/>
            <person name="Gaur A."/>
            <person name="Gupta V."/>
            <person name="Kumar D."/>
            <person name="Ravi V."/>
            <person name="Vij S."/>
            <person name="Kapur A."/>
            <person name="Khurana P."/>
            <person name="Khurana P."/>
            <person name="Khurana J.P."/>
            <person name="Tyagi A.K."/>
            <person name="Gaikwad K."/>
            <person name="Singh A."/>
            <person name="Dalal V."/>
            <person name="Srivastava S."/>
            <person name="Dixit A."/>
            <person name="Pal A.K."/>
            <person name="Ghazi I.A."/>
            <person name="Yadav M."/>
            <person name="Pandit A."/>
            <person name="Bhargava A."/>
            <person name="Sureshbabu K."/>
            <person name="Batra K."/>
            <person name="Sharma T.R."/>
            <person name="Mohapatra T."/>
            <person name="Singh N.K."/>
            <person name="Messing J."/>
            <person name="Nelson A.B."/>
            <person name="Fuks G."/>
            <person name="Kavchok S."/>
            <person name="Keizer G."/>
            <person name="Linton E."/>
            <person name="Llaca V."/>
            <person name="Song R."/>
            <person name="Tanyolac B."/>
            <person name="Young S."/>
            <person name="Ho-Il K."/>
            <person name="Hahn J.H."/>
            <person name="Sangsakoo G."/>
            <person name="Vanavichit A."/>
            <person name="de Mattos Luiz.A.T."/>
            <person name="Zimmer P.D."/>
            <person name="Malone G."/>
            <person name="Dellagostin O."/>
            <person name="de Oliveira A.C."/>
            <person name="Bevan M."/>
            <person name="Bancroft I."/>
            <person name="Minx P."/>
            <person name="Cordum H."/>
            <person name="Wilson R."/>
            <person name="Cheng Z."/>
            <person name="Jin W."/>
            <person name="Jiang J."/>
            <person name="Leong S.A."/>
            <person name="Iwama H."/>
            <person name="Gojobori T."/>
            <person name="Itoh T."/>
            <person name="Niimura Y."/>
            <person name="Fujii Y."/>
            <person name="Habara T."/>
            <person name="Sakai H."/>
            <person name="Sato Y."/>
            <person name="Wilson G."/>
            <person name="Kumar K."/>
            <person name="McCouch S."/>
            <person name="Juretic N."/>
            <person name="Hoen D."/>
            <person name="Wright S."/>
            <person name="Bruskiewich R."/>
            <person name="Bureau T."/>
            <person name="Miyao A."/>
            <person name="Hirochika H."/>
            <person name="Nishikawa T."/>
            <person name="Kadowaki K."/>
            <person name="Sugiura M."/>
            <person name="Burr B."/>
            <person name="Sasaki T."/>
        </authorList>
    </citation>
    <scope>NUCLEOTIDE SEQUENCE [LARGE SCALE GENOMIC DNA]</scope>
    <source>
        <strain evidence="4">cv. Nipponbare</strain>
    </source>
</reference>
<reference evidence="4" key="2">
    <citation type="journal article" date="2008" name="Nucleic Acids Res.">
        <title>The rice annotation project database (RAP-DB): 2008 update.</title>
        <authorList>
            <consortium name="The rice annotation project (RAP)"/>
        </authorList>
    </citation>
    <scope>GENOME REANNOTATION</scope>
    <source>
        <strain evidence="4">cv. Nipponbare</strain>
    </source>
</reference>
<dbReference type="EMBL" id="AC084405">
    <property type="protein sequence ID" value="AAN64477.1"/>
    <property type="molecule type" value="Genomic_DNA"/>
</dbReference>
<dbReference type="Proteomes" id="UP000000763">
    <property type="component" value="Chromosome 3"/>
</dbReference>
<proteinExistence type="predicted"/>
<evidence type="ECO:0000313" key="3">
    <source>
        <dbReference type="EMBL" id="AAN64477.1"/>
    </source>
</evidence>
<evidence type="ECO:0000256" key="1">
    <source>
        <dbReference type="SAM" id="Coils"/>
    </source>
</evidence>
<sequence length="581" mass="66346">MSWLRNAVHRAVEASGGPLLTRTVRSSLGTVVHHAGQAVAGGARLINDRIGSRSYKSMRLTAKRLEDAALSYRGEDRVQLLRRWLVMLRETQRAAAAEKEAKRAGHPDQHLPVLDLYMDYETGAEPMNFIHVFLYSQALECLVLSMAKRAELLQFAQCAISGLKINPEISRLDDEILQLQQRINGMDALRSNSTSRRSKASQTVAEVNKLKVLSESLANSAAKAERRIMENRLQKEESLIFRVTKTNEVSVTEKEILAEISGLQKQKDLLEDELKKCWSVYENWEDILEKHSGCRYELRINCFTVLRSYDPLIEIFVRVILKLRLQEEELSRSIASCKVESSTVGAWIIFLEDTWKLQSLYEELRKKQANDELDKCATCFAKLINHHLYARVEELSTCIDSIKTFVDNLKIFDNRSVSAEDGNNGSSKQSNPRKYLEEEYLEAEKKVVAAFSLVDNIRAIYLSNQDYQARRDDPDVKKLFANIDKLRVEFESVPRPLLQIEIKEREERAKQSRSLQAARSSRQAGHESPIPAQLRTRLPSESDSELAKSDPEYREYSADDISGWEFDDLEDDGARLSVKSI</sequence>
<keyword evidence="1" id="KW-0175">Coiled coil</keyword>
<organism evidence="3 4">
    <name type="scientific">Oryza sativa subsp. japonica</name>
    <name type="common">Rice</name>
    <dbReference type="NCBI Taxonomy" id="39947"/>
    <lineage>
        <taxon>Eukaryota</taxon>
        <taxon>Viridiplantae</taxon>
        <taxon>Streptophyta</taxon>
        <taxon>Embryophyta</taxon>
        <taxon>Tracheophyta</taxon>
        <taxon>Spermatophyta</taxon>
        <taxon>Magnoliopsida</taxon>
        <taxon>Liliopsida</taxon>
        <taxon>Poales</taxon>
        <taxon>Poaceae</taxon>
        <taxon>BOP clade</taxon>
        <taxon>Oryzoideae</taxon>
        <taxon>Oryzeae</taxon>
        <taxon>Oryzinae</taxon>
        <taxon>Oryza</taxon>
        <taxon>Oryza sativa</taxon>
    </lineage>
</organism>
<evidence type="ECO:0000256" key="2">
    <source>
        <dbReference type="SAM" id="MobiDB-lite"/>
    </source>
</evidence>
<feature type="compositionally biased region" description="Low complexity" evidence="2">
    <location>
        <begin position="512"/>
        <end position="523"/>
    </location>
</feature>
<evidence type="ECO:0000313" key="4">
    <source>
        <dbReference type="Proteomes" id="UP000000763"/>
    </source>
</evidence>
<feature type="region of interest" description="Disordered" evidence="2">
    <location>
        <begin position="509"/>
        <end position="555"/>
    </location>
</feature>
<feature type="coiled-coil region" evidence="1">
    <location>
        <begin position="219"/>
        <end position="273"/>
    </location>
</feature>
<dbReference type="PANTHER" id="PTHR34121">
    <property type="entry name" value="MYOSIN-11"/>
    <property type="match status" value="1"/>
</dbReference>
<protein>
    <submittedName>
        <fullName evidence="3">Uncharacterized protein</fullName>
    </submittedName>
</protein>
<name>Q8H8W5_ORYSJ</name>
<accession>Q8H8W5</accession>
<dbReference type="AlphaFoldDB" id="Q8H8W5"/>
<dbReference type="PANTHER" id="PTHR34121:SF2">
    <property type="entry name" value="EXPRESSED PROTEIN"/>
    <property type="match status" value="1"/>
</dbReference>